<dbReference type="InterPro" id="IPR050641">
    <property type="entry name" value="RIFMO-like"/>
</dbReference>
<keyword evidence="5" id="KW-0503">Monooxygenase</keyword>
<dbReference type="InterPro" id="IPR002938">
    <property type="entry name" value="FAD-bd"/>
</dbReference>
<evidence type="ECO:0000313" key="6">
    <source>
        <dbReference type="Proteomes" id="UP001500630"/>
    </source>
</evidence>
<name>A0ABP6XHZ6_9ACTN</name>
<dbReference type="Pfam" id="PF01494">
    <property type="entry name" value="FAD_binding_3"/>
    <property type="match status" value="1"/>
</dbReference>
<organism evidence="5 6">
    <name type="scientific">Nonomuraea rosea</name>
    <dbReference type="NCBI Taxonomy" id="638574"/>
    <lineage>
        <taxon>Bacteria</taxon>
        <taxon>Bacillati</taxon>
        <taxon>Actinomycetota</taxon>
        <taxon>Actinomycetes</taxon>
        <taxon>Streptosporangiales</taxon>
        <taxon>Streptosporangiaceae</taxon>
        <taxon>Nonomuraea</taxon>
    </lineage>
</organism>
<evidence type="ECO:0000256" key="3">
    <source>
        <dbReference type="ARBA" id="ARBA00022827"/>
    </source>
</evidence>
<evidence type="ECO:0000259" key="4">
    <source>
        <dbReference type="Pfam" id="PF01494"/>
    </source>
</evidence>
<keyword evidence="5" id="KW-0560">Oxidoreductase</keyword>
<gene>
    <name evidence="5" type="ORF">GCM10022419_055200</name>
</gene>
<dbReference type="Gene3D" id="3.30.70.2450">
    <property type="match status" value="1"/>
</dbReference>
<keyword evidence="6" id="KW-1185">Reference proteome</keyword>
<evidence type="ECO:0000256" key="2">
    <source>
        <dbReference type="ARBA" id="ARBA00022630"/>
    </source>
</evidence>
<dbReference type="InterPro" id="IPR036188">
    <property type="entry name" value="FAD/NAD-bd_sf"/>
</dbReference>
<comment type="cofactor">
    <cofactor evidence="1">
        <name>FAD</name>
        <dbReference type="ChEBI" id="CHEBI:57692"/>
    </cofactor>
</comment>
<keyword evidence="2" id="KW-0285">Flavoprotein</keyword>
<dbReference type="PRINTS" id="PR00420">
    <property type="entry name" value="RNGMNOXGNASE"/>
</dbReference>
<accession>A0ABP6XHZ6</accession>
<evidence type="ECO:0000256" key="1">
    <source>
        <dbReference type="ARBA" id="ARBA00001974"/>
    </source>
</evidence>
<reference evidence="6" key="1">
    <citation type="journal article" date="2019" name="Int. J. Syst. Evol. Microbiol.">
        <title>The Global Catalogue of Microorganisms (GCM) 10K type strain sequencing project: providing services to taxonomists for standard genome sequencing and annotation.</title>
        <authorList>
            <consortium name="The Broad Institute Genomics Platform"/>
            <consortium name="The Broad Institute Genome Sequencing Center for Infectious Disease"/>
            <person name="Wu L."/>
            <person name="Ma J."/>
        </authorList>
    </citation>
    <scope>NUCLEOTIDE SEQUENCE [LARGE SCALE GENOMIC DNA]</scope>
    <source>
        <strain evidence="6">JCM 17326</strain>
    </source>
</reference>
<keyword evidence="3" id="KW-0274">FAD</keyword>
<dbReference type="Pfam" id="PF21274">
    <property type="entry name" value="Rng_hyd_C"/>
    <property type="match status" value="1"/>
</dbReference>
<protein>
    <submittedName>
        <fullName evidence="5">FAD-dependent monooxygenase</fullName>
    </submittedName>
</protein>
<proteinExistence type="predicted"/>
<dbReference type="Proteomes" id="UP001500630">
    <property type="component" value="Unassembled WGS sequence"/>
</dbReference>
<dbReference type="GO" id="GO:0004497">
    <property type="term" value="F:monooxygenase activity"/>
    <property type="evidence" value="ECO:0007669"/>
    <property type="project" value="UniProtKB-KW"/>
</dbReference>
<dbReference type="EMBL" id="BAABDQ010000012">
    <property type="protein sequence ID" value="GAA3567389.1"/>
    <property type="molecule type" value="Genomic_DNA"/>
</dbReference>
<dbReference type="PANTHER" id="PTHR43004:SF19">
    <property type="entry name" value="BINDING MONOOXYGENASE, PUTATIVE (JCVI)-RELATED"/>
    <property type="match status" value="1"/>
</dbReference>
<comment type="caution">
    <text evidence="5">The sequence shown here is derived from an EMBL/GenBank/DDBJ whole genome shotgun (WGS) entry which is preliminary data.</text>
</comment>
<dbReference type="PANTHER" id="PTHR43004">
    <property type="entry name" value="TRK SYSTEM POTASSIUM UPTAKE PROTEIN"/>
    <property type="match status" value="1"/>
</dbReference>
<dbReference type="SUPFAM" id="SSF51905">
    <property type="entry name" value="FAD/NAD(P)-binding domain"/>
    <property type="match status" value="1"/>
</dbReference>
<evidence type="ECO:0000313" key="5">
    <source>
        <dbReference type="EMBL" id="GAA3567389.1"/>
    </source>
</evidence>
<sequence length="486" mass="52445">MTPDHVIVAGAGPTGLALAAELALARVRCTILEKRADLPNITRAFGVNARTLELLDSRGLAGEVISRGNKVPRAQANVGVYVDFSKLASRYPFMLIVPQSGTEGVLEERCRALDVTIERGAEVVGVRQDDDWVDVEIEGPDGRRVERAAYLVGCDGAHSTVREQVGARFVGERYDVNLLLADVRLSDPPSEVLFGRANAAGIQLLIPFGDGFHRSISFLHGAAPGDQPPTLDEVRRVTRQIAGSDYGMTEARWMSRFHSERKQAEHYRFGRVLLAGDAAHVHSPAGAQGMNTGIGDATNLGWKLAATVHGTAPAWLLDTYEAERHPVGERVLKVTDRMFRMVMMRSGLLQRLARVAMRLAFRIEPVQRVPRTFLSGIGTSYPPDGDRPHRLAGTYAPDVTLGGIRLAEALRTGRFVLLDTTSAHAAADLAGKEYADQVVTLTGSDGGLPAVMLVRPDGYVAWATDDHGGAAVAAGQALARWLGREA</sequence>
<dbReference type="RefSeq" id="WP_345566135.1">
    <property type="nucleotide sequence ID" value="NZ_BAABDQ010000012.1"/>
</dbReference>
<dbReference type="Gene3D" id="3.50.50.60">
    <property type="entry name" value="FAD/NAD(P)-binding domain"/>
    <property type="match status" value="1"/>
</dbReference>
<dbReference type="Gene3D" id="3.40.30.120">
    <property type="match status" value="1"/>
</dbReference>
<feature type="domain" description="FAD-binding" evidence="4">
    <location>
        <begin position="6"/>
        <end position="333"/>
    </location>
</feature>